<comment type="caution">
    <text evidence="2">The sequence shown here is derived from an EMBL/GenBank/DDBJ whole genome shotgun (WGS) entry which is preliminary data.</text>
</comment>
<dbReference type="AlphaFoldDB" id="A0AA86R4K2"/>
<evidence type="ECO:0000256" key="1">
    <source>
        <dbReference type="SAM" id="Phobius"/>
    </source>
</evidence>
<reference evidence="2" key="1">
    <citation type="submission" date="2023-06" db="EMBL/GenBank/DDBJ databases">
        <authorList>
            <person name="Kurt Z."/>
        </authorList>
    </citation>
    <scope>NUCLEOTIDE SEQUENCE</scope>
</reference>
<reference evidence="3 4" key="2">
    <citation type="submission" date="2024-07" db="EMBL/GenBank/DDBJ databases">
        <authorList>
            <person name="Akdeniz Z."/>
        </authorList>
    </citation>
    <scope>NUCLEOTIDE SEQUENCE [LARGE SCALE GENOMIC DNA]</scope>
</reference>
<name>A0AA86R4K2_9EUKA</name>
<dbReference type="EMBL" id="CAXDID020000547">
    <property type="protein sequence ID" value="CAL6101669.1"/>
    <property type="molecule type" value="Genomic_DNA"/>
</dbReference>
<keyword evidence="1" id="KW-0812">Transmembrane</keyword>
<keyword evidence="1" id="KW-1133">Transmembrane helix</keyword>
<dbReference type="Proteomes" id="UP001642409">
    <property type="component" value="Unassembled WGS sequence"/>
</dbReference>
<keyword evidence="1" id="KW-0472">Membrane</keyword>
<proteinExistence type="predicted"/>
<evidence type="ECO:0000313" key="4">
    <source>
        <dbReference type="Proteomes" id="UP001642409"/>
    </source>
</evidence>
<feature type="transmembrane region" description="Helical" evidence="1">
    <location>
        <begin position="174"/>
        <end position="193"/>
    </location>
</feature>
<evidence type="ECO:0000313" key="2">
    <source>
        <dbReference type="EMBL" id="CAI9971579.1"/>
    </source>
</evidence>
<dbReference type="EMBL" id="CATOUU010001094">
    <property type="protein sequence ID" value="CAI9971579.1"/>
    <property type="molecule type" value="Genomic_DNA"/>
</dbReference>
<evidence type="ECO:0000313" key="3">
    <source>
        <dbReference type="EMBL" id="CAL6101669.1"/>
    </source>
</evidence>
<organism evidence="2">
    <name type="scientific">Hexamita inflata</name>
    <dbReference type="NCBI Taxonomy" id="28002"/>
    <lineage>
        <taxon>Eukaryota</taxon>
        <taxon>Metamonada</taxon>
        <taxon>Diplomonadida</taxon>
        <taxon>Hexamitidae</taxon>
        <taxon>Hexamitinae</taxon>
        <taxon>Hexamita</taxon>
    </lineage>
</organism>
<keyword evidence="4" id="KW-1185">Reference proteome</keyword>
<accession>A0AA86R4K2</accession>
<gene>
    <name evidence="2" type="ORF">HINF_LOCUS59224</name>
    <name evidence="3" type="ORF">HINF_LOCUS71299</name>
</gene>
<sequence length="226" mass="26923">MDSKELCESYVVGDTIILRSDLLASLVKIDEALFLFIQEKYYYTINQELKVLSVETYIFSRPLKCLQHNNTNLYQLLIISWKQKPINQLKSSQYTRPPTFTQTVIYLQQVTQEIIIYININSTIINLNLQIRTKLEIFTSSAIKYTFLKIMNFQQLIKTVKEYKSGKKFKFQSFLSIILFYLYVTNIIKYNYLTWSKNNFHLSTLHSISQKNKLKQMITQNWKKMD</sequence>
<protein>
    <submittedName>
        <fullName evidence="3">Hypothetical_protein</fullName>
    </submittedName>
</protein>